<protein>
    <submittedName>
        <fullName evidence="1">Uncharacterized protein</fullName>
    </submittedName>
</protein>
<accession>B4VWI0</accession>
<reference evidence="1 2" key="1">
    <citation type="submission" date="2008-07" db="EMBL/GenBank/DDBJ databases">
        <authorList>
            <person name="Tandeau de Marsac N."/>
            <person name="Ferriera S."/>
            <person name="Johnson J."/>
            <person name="Kravitz S."/>
            <person name="Beeson K."/>
            <person name="Sutton G."/>
            <person name="Rogers Y.-H."/>
            <person name="Friedman R."/>
            <person name="Frazier M."/>
            <person name="Venter J.C."/>
        </authorList>
    </citation>
    <scope>NUCLEOTIDE SEQUENCE [LARGE SCALE GENOMIC DNA]</scope>
    <source>
        <strain evidence="1 2">PCC 7420</strain>
    </source>
</reference>
<dbReference type="EMBL" id="DS989856">
    <property type="protein sequence ID" value="EDX73699.1"/>
    <property type="molecule type" value="Genomic_DNA"/>
</dbReference>
<evidence type="ECO:0000313" key="1">
    <source>
        <dbReference type="EMBL" id="EDX73699.1"/>
    </source>
</evidence>
<dbReference type="AlphaFoldDB" id="B4VWI0"/>
<gene>
    <name evidence="1" type="ORF">MC7420_6747</name>
</gene>
<dbReference type="Proteomes" id="UP000003835">
    <property type="component" value="Unassembled WGS sequence"/>
</dbReference>
<keyword evidence="2" id="KW-1185">Reference proteome</keyword>
<sequence length="68" mass="7769">MLCQLRNCLIVRHLSLVGATRRIQLTPSNPECNRVALRRVWGIIGHRIHKNNGRGDPPHLINTIQPLM</sequence>
<proteinExistence type="predicted"/>
<dbReference type="HOGENOM" id="CLU_2786685_0_0_3"/>
<organism evidence="1 2">
    <name type="scientific">Coleofasciculus chthonoplastes PCC 7420</name>
    <dbReference type="NCBI Taxonomy" id="118168"/>
    <lineage>
        <taxon>Bacteria</taxon>
        <taxon>Bacillati</taxon>
        <taxon>Cyanobacteriota</taxon>
        <taxon>Cyanophyceae</taxon>
        <taxon>Coleofasciculales</taxon>
        <taxon>Coleofasciculaceae</taxon>
        <taxon>Coleofasciculus</taxon>
    </lineage>
</organism>
<name>B4VWI0_9CYAN</name>
<evidence type="ECO:0000313" key="2">
    <source>
        <dbReference type="Proteomes" id="UP000003835"/>
    </source>
</evidence>